<dbReference type="InterPro" id="IPR036291">
    <property type="entry name" value="NAD(P)-bd_dom_sf"/>
</dbReference>
<accession>A0A368BSM7</accession>
<evidence type="ECO:0000259" key="2">
    <source>
        <dbReference type="SMART" id="SM00829"/>
    </source>
</evidence>
<reference evidence="3 4" key="1">
    <citation type="journal article" date="2018" name="Microbiome">
        <title>Fine metagenomic profile of the Mediterranean stratified and mixed water columns revealed by assembly and recruitment.</title>
        <authorList>
            <person name="Haro-Moreno J.M."/>
            <person name="Lopez-Perez M."/>
            <person name="De La Torre J.R."/>
            <person name="Picazo A."/>
            <person name="Camacho A."/>
            <person name="Rodriguez-Valera F."/>
        </authorList>
    </citation>
    <scope>NUCLEOTIDE SEQUENCE [LARGE SCALE GENOMIC DNA]</scope>
    <source>
        <strain evidence="3">MED-G82</strain>
    </source>
</reference>
<evidence type="ECO:0000256" key="1">
    <source>
        <dbReference type="ARBA" id="ARBA00023002"/>
    </source>
</evidence>
<dbReference type="Pfam" id="PF00107">
    <property type="entry name" value="ADH_zinc_N"/>
    <property type="match status" value="1"/>
</dbReference>
<feature type="domain" description="Enoyl reductase (ER)" evidence="2">
    <location>
        <begin position="14"/>
        <end position="331"/>
    </location>
</feature>
<dbReference type="InterPro" id="IPR013149">
    <property type="entry name" value="ADH-like_C"/>
</dbReference>
<dbReference type="SUPFAM" id="SSF50129">
    <property type="entry name" value="GroES-like"/>
    <property type="match status" value="1"/>
</dbReference>
<organism evidence="3 4">
    <name type="scientific">SAR86 cluster bacterium</name>
    <dbReference type="NCBI Taxonomy" id="2030880"/>
    <lineage>
        <taxon>Bacteria</taxon>
        <taxon>Pseudomonadati</taxon>
        <taxon>Pseudomonadota</taxon>
        <taxon>Gammaproteobacteria</taxon>
        <taxon>SAR86 cluster</taxon>
    </lineage>
</organism>
<gene>
    <name evidence="3" type="ORF">DBW96_04095</name>
</gene>
<protein>
    <submittedName>
        <fullName evidence="3">NADP-dependent oxidoreductase</fullName>
    </submittedName>
</protein>
<dbReference type="InterPro" id="IPR045010">
    <property type="entry name" value="MDR_fam"/>
</dbReference>
<dbReference type="PANTHER" id="PTHR43205:SF42">
    <property type="entry name" value="ALCOHOL DEHYDROGENASE, ZINC-CONTAINING (AFU_ORTHOLOGUE AFUA_7G04530)"/>
    <property type="match status" value="1"/>
</dbReference>
<name>A0A368BSM7_9GAMM</name>
<dbReference type="Gene3D" id="3.90.180.10">
    <property type="entry name" value="Medium-chain alcohol dehydrogenases, catalytic domain"/>
    <property type="match status" value="1"/>
</dbReference>
<evidence type="ECO:0000313" key="3">
    <source>
        <dbReference type="EMBL" id="RCL39822.1"/>
    </source>
</evidence>
<dbReference type="EMBL" id="QOPE01000035">
    <property type="protein sequence ID" value="RCL39822.1"/>
    <property type="molecule type" value="Genomic_DNA"/>
</dbReference>
<dbReference type="Proteomes" id="UP000253307">
    <property type="component" value="Unassembled WGS sequence"/>
</dbReference>
<dbReference type="InterPro" id="IPR020843">
    <property type="entry name" value="ER"/>
</dbReference>
<dbReference type="CDD" id="cd05288">
    <property type="entry name" value="PGDH"/>
    <property type="match status" value="1"/>
</dbReference>
<dbReference type="PANTHER" id="PTHR43205">
    <property type="entry name" value="PROSTAGLANDIN REDUCTASE"/>
    <property type="match status" value="1"/>
</dbReference>
<sequence length="333" mass="36574">MENTKWVLKERPIGLVKDSDFELIKEDISELKDQEILLENLYLSFDPTQRMWLNDMPGYLPPVQIGEVVRSGGVGKVIDSKHSDYKVGDLVFGFVGWQSHCLVAPTQDERFRAIPDILPLPTMLNVLGTTGITAYYGLVELGDPKPGETVLVSGAAGATGSVAAQIAKLKGCNVIGIAGGEKKCQWLKDCGIDEVIDYKNSNVHEELPKVAKNGIDVYFDNVGGELLETVLFLININARVLLCGGISSGYDATKLPDGPKNLFSLIINRATMQGFLVLDYLPHAEKALEEIGTWVMEGKIKHIEDVQEGLENCPQTLNRLFTGQNFGKQVLKI</sequence>
<dbReference type="InterPro" id="IPR041694">
    <property type="entry name" value="ADH_N_2"/>
</dbReference>
<dbReference type="AlphaFoldDB" id="A0A368BSM7"/>
<dbReference type="GO" id="GO:0016628">
    <property type="term" value="F:oxidoreductase activity, acting on the CH-CH group of donors, NAD or NADP as acceptor"/>
    <property type="evidence" value="ECO:0007669"/>
    <property type="project" value="InterPro"/>
</dbReference>
<dbReference type="Pfam" id="PF16884">
    <property type="entry name" value="ADH_N_2"/>
    <property type="match status" value="1"/>
</dbReference>
<evidence type="ECO:0000313" key="4">
    <source>
        <dbReference type="Proteomes" id="UP000253307"/>
    </source>
</evidence>
<comment type="caution">
    <text evidence="3">The sequence shown here is derived from an EMBL/GenBank/DDBJ whole genome shotgun (WGS) entry which is preliminary data.</text>
</comment>
<dbReference type="SUPFAM" id="SSF51735">
    <property type="entry name" value="NAD(P)-binding Rossmann-fold domains"/>
    <property type="match status" value="1"/>
</dbReference>
<dbReference type="Gene3D" id="3.40.50.720">
    <property type="entry name" value="NAD(P)-binding Rossmann-like Domain"/>
    <property type="match status" value="1"/>
</dbReference>
<dbReference type="SMART" id="SM00829">
    <property type="entry name" value="PKS_ER"/>
    <property type="match status" value="1"/>
</dbReference>
<keyword evidence="1" id="KW-0560">Oxidoreductase</keyword>
<dbReference type="InterPro" id="IPR011032">
    <property type="entry name" value="GroES-like_sf"/>
</dbReference>
<dbReference type="FunFam" id="3.40.50.720:FF:000121">
    <property type="entry name" value="Prostaglandin reductase 2"/>
    <property type="match status" value="1"/>
</dbReference>
<proteinExistence type="predicted"/>